<dbReference type="PANTHER" id="PTHR42146:SF1">
    <property type="entry name" value="OLIGORIBONUCLEASE NRNB"/>
    <property type="match status" value="1"/>
</dbReference>
<organism evidence="2 3">
    <name type="scientific">Deferribacter autotrophicus</name>
    <dbReference type="NCBI Taxonomy" id="500465"/>
    <lineage>
        <taxon>Bacteria</taxon>
        <taxon>Pseudomonadati</taxon>
        <taxon>Deferribacterota</taxon>
        <taxon>Deferribacteres</taxon>
        <taxon>Deferribacterales</taxon>
        <taxon>Deferribacteraceae</taxon>
        <taxon>Deferribacter</taxon>
    </lineage>
</organism>
<accession>A0A5A8F8N6</accession>
<proteinExistence type="predicted"/>
<evidence type="ECO:0000259" key="1">
    <source>
        <dbReference type="Pfam" id="PF02272"/>
    </source>
</evidence>
<dbReference type="SUPFAM" id="SSF64182">
    <property type="entry name" value="DHH phosphoesterases"/>
    <property type="match status" value="1"/>
</dbReference>
<dbReference type="InterPro" id="IPR003156">
    <property type="entry name" value="DHHA1_dom"/>
</dbReference>
<sequence>MILHITHNDLDGAGCGILVKKTLPDVVTYYLNYDEVDEFLKNNYVNFDKIIITDVAPSKDIFDLIYREKDVLLIDHHKTTLHFRDYKGVIHSLDKCATFLTYEWLLKEGFEINEYEDFVKVVNDYDIWILEDSRSLELNMLFYLYGLERFVDRFLKKPSVDFEEKESFLLEIERGRQKDYLEKAKDYVTVNEDKEGRRFGYIFAEMYNSELGHFLINELKLDYVIIINAQKKKISLRSRKDIDVSIIAKRNGGGGHKNAAGFSTDFDFGINLFLKNMGVL</sequence>
<dbReference type="Pfam" id="PF02272">
    <property type="entry name" value="DHHA1"/>
    <property type="match status" value="1"/>
</dbReference>
<gene>
    <name evidence="2" type="ORF">FHQ18_03465</name>
</gene>
<evidence type="ECO:0000313" key="2">
    <source>
        <dbReference type="EMBL" id="KAA0259021.1"/>
    </source>
</evidence>
<dbReference type="OrthoDB" id="2035301at2"/>
<feature type="domain" description="DHHA1" evidence="1">
    <location>
        <begin position="224"/>
        <end position="264"/>
    </location>
</feature>
<dbReference type="InterPro" id="IPR038763">
    <property type="entry name" value="DHH_sf"/>
</dbReference>
<keyword evidence="3" id="KW-1185">Reference proteome</keyword>
<dbReference type="GO" id="GO:0003676">
    <property type="term" value="F:nucleic acid binding"/>
    <property type="evidence" value="ECO:0007669"/>
    <property type="project" value="InterPro"/>
</dbReference>
<name>A0A5A8F8N6_9BACT</name>
<reference evidence="2 3" key="1">
    <citation type="submission" date="2019-06" db="EMBL/GenBank/DDBJ databases">
        <title>Genomic insights into carbon and energy metabolism of Deferribacter autotrophicus revealed new metabolic traits in the phylum Deferribacteres.</title>
        <authorList>
            <person name="Slobodkin A.I."/>
            <person name="Slobodkina G.B."/>
            <person name="Allioux M."/>
            <person name="Alain K."/>
            <person name="Jebbar M."/>
            <person name="Shadrin V."/>
            <person name="Kublanov I.V."/>
            <person name="Toshchakov S.V."/>
            <person name="Bonch-Osmolovskaya E.A."/>
        </authorList>
    </citation>
    <scope>NUCLEOTIDE SEQUENCE [LARGE SCALE GENOMIC DNA]</scope>
    <source>
        <strain evidence="2 3">SL50</strain>
    </source>
</reference>
<evidence type="ECO:0000313" key="3">
    <source>
        <dbReference type="Proteomes" id="UP000322876"/>
    </source>
</evidence>
<dbReference type="AlphaFoldDB" id="A0A5A8F8N6"/>
<dbReference type="PANTHER" id="PTHR42146">
    <property type="entry name" value="3',5'-CYCLIC-NUCLEOTIDE PHOSPHODIESTERASE"/>
    <property type="match status" value="1"/>
</dbReference>
<dbReference type="Proteomes" id="UP000322876">
    <property type="component" value="Unassembled WGS sequence"/>
</dbReference>
<dbReference type="Gene3D" id="3.10.310.30">
    <property type="match status" value="1"/>
</dbReference>
<comment type="caution">
    <text evidence="2">The sequence shown here is derived from an EMBL/GenBank/DDBJ whole genome shotgun (WGS) entry which is preliminary data.</text>
</comment>
<protein>
    <submittedName>
        <fullName evidence="2">Phosphoesterase</fullName>
    </submittedName>
</protein>
<dbReference type="InterPro" id="IPR052968">
    <property type="entry name" value="Nucleotide_metab_enz"/>
</dbReference>
<dbReference type="EMBL" id="VFJB01000003">
    <property type="protein sequence ID" value="KAA0259021.1"/>
    <property type="molecule type" value="Genomic_DNA"/>
</dbReference>
<dbReference type="RefSeq" id="WP_149265779.1">
    <property type="nucleotide sequence ID" value="NZ_VFJB01000003.1"/>
</dbReference>